<sequence>MYNVRENIQARIGNFRMDHYWFWYSNFIPRLHNWLLDLGFETGKIMPSRAFCSDESQGYPIILLAKHFGVFPFNHGQVGGIMACERHGPHAHHGKDLFILHASHVGYDPITKVYGTYRRIQSEHSQCSSNCGKIHGVLDWYLKEYEFAKNHIFVDMHAKRCLITIDNQFLSRTRELSLMLNLEKMIEMHSEGEYIPISIQSTSRTFQATQDFFDHMNWFFDINSGPQAIGDSLLPEYFSYTYQTDLVGGFDSMQQIEKNLMRAMPWIVTSSNPMLTSAQVNTEAEFDRAFRSVSQDPAYAGRNLVYISGLNIDISPEEDQDYVLTKFIPWAAYVQLSSGERYILEQQELFDKLKSYSLENETQVQLDLVIEHMSQAEPIDLNL</sequence>
<reference evidence="1" key="1">
    <citation type="submission" date="2020-01" db="EMBL/GenBank/DDBJ databases">
        <authorList>
            <person name="Meier V. D."/>
            <person name="Meier V D."/>
        </authorList>
    </citation>
    <scope>NUCLEOTIDE SEQUENCE</scope>
    <source>
        <strain evidence="1">HLG_WM_MAG_07</strain>
    </source>
</reference>
<protein>
    <recommendedName>
        <fullName evidence="2">Limiting CO2-inducible protein B/C beta carbonyic anhydrase domain-containing protein</fullName>
    </recommendedName>
</protein>
<name>A0A6S6TJA6_9GAMM</name>
<organism evidence="1">
    <name type="scientific">uncultured Thiotrichaceae bacterium</name>
    <dbReference type="NCBI Taxonomy" id="298394"/>
    <lineage>
        <taxon>Bacteria</taxon>
        <taxon>Pseudomonadati</taxon>
        <taxon>Pseudomonadota</taxon>
        <taxon>Gammaproteobacteria</taxon>
        <taxon>Thiotrichales</taxon>
        <taxon>Thiotrichaceae</taxon>
        <taxon>environmental samples</taxon>
    </lineage>
</organism>
<dbReference type="AlphaFoldDB" id="A0A6S6TJA6"/>
<dbReference type="EMBL" id="CACVAY010000112">
    <property type="protein sequence ID" value="CAA6823081.1"/>
    <property type="molecule type" value="Genomic_DNA"/>
</dbReference>
<accession>A0A6S6TJA6</accession>
<proteinExistence type="predicted"/>
<evidence type="ECO:0008006" key="2">
    <source>
        <dbReference type="Google" id="ProtNLM"/>
    </source>
</evidence>
<gene>
    <name evidence="1" type="ORF">HELGO_WM6599</name>
</gene>
<evidence type="ECO:0000313" key="1">
    <source>
        <dbReference type="EMBL" id="CAA6823081.1"/>
    </source>
</evidence>